<dbReference type="PANTHER" id="PTHR31471">
    <property type="entry name" value="OS02G0116800 PROTEIN"/>
    <property type="match status" value="1"/>
</dbReference>
<reference evidence="5" key="1">
    <citation type="submission" date="2022-08" db="EMBL/GenBank/DDBJ databases">
        <authorList>
            <person name="Marques A."/>
        </authorList>
    </citation>
    <scope>NUCLEOTIDE SEQUENCE</scope>
    <source>
        <strain evidence="5">RhyPub2mFocal</strain>
        <tissue evidence="5">Leaves</tissue>
    </source>
</reference>
<feature type="coiled-coil region" evidence="2">
    <location>
        <begin position="350"/>
        <end position="414"/>
    </location>
</feature>
<dbReference type="Proteomes" id="UP001140206">
    <property type="component" value="Chromosome 5"/>
</dbReference>
<organism evidence="5 6">
    <name type="scientific">Rhynchospora pubera</name>
    <dbReference type="NCBI Taxonomy" id="906938"/>
    <lineage>
        <taxon>Eukaryota</taxon>
        <taxon>Viridiplantae</taxon>
        <taxon>Streptophyta</taxon>
        <taxon>Embryophyta</taxon>
        <taxon>Tracheophyta</taxon>
        <taxon>Spermatophyta</taxon>
        <taxon>Magnoliopsida</taxon>
        <taxon>Liliopsida</taxon>
        <taxon>Poales</taxon>
        <taxon>Cyperaceae</taxon>
        <taxon>Cyperoideae</taxon>
        <taxon>Rhynchosporeae</taxon>
        <taxon>Rhynchospora</taxon>
    </lineage>
</organism>
<evidence type="ECO:0000256" key="1">
    <source>
        <dbReference type="ARBA" id="ARBA00005711"/>
    </source>
</evidence>
<gene>
    <name evidence="5" type="ORF">LUZ62_090607</name>
</gene>
<evidence type="ECO:0000256" key="2">
    <source>
        <dbReference type="SAM" id="Coils"/>
    </source>
</evidence>
<proteinExistence type="inferred from homology"/>
<sequence>MKPKKYIEETIHPSSPISATSYFPPMELNSKDSAKVGRIIFKETPIQVSIKDPLCNLNLKETSEFVNSMPFKRSQSTNNRVLYNEKREGILDSPATPGFRPTFRSSPGNNFNFARKSMSSKWEDAEKWLVNSSSYKESPSHLIKSTKRPDQVNNSRKSCELGKDGTKFEEKIEDFTVQIVPSIVKPLVPADVFLKDKFASNSEQFNPNNRYSNLTKPTLLFKNIIPRTSHGTNLRDIGTHIAPITPPTENTSPIRHNTPASKSGLLVQTNETVDFAKLKLCNEYDMVAPNWDSKEEEEEEVSKSLRHFEMSRKSFAESRACAWEGEERSKSCMRYQREEAKIQAWVNLENAKAEAQSRKLEVKIQKLRSNLEEKLMKRMAIVHRKAEEWRLSAQMQHSQQIQKAYQNAQKMKNEKHIFVHGNTAPCTTRMPIICFAKRRPYSDTNCYLCPPKDAI</sequence>
<dbReference type="Pfam" id="PF03763">
    <property type="entry name" value="Remorin_C"/>
    <property type="match status" value="1"/>
</dbReference>
<protein>
    <submittedName>
        <fullName evidence="5">Remorin family protein</fullName>
    </submittedName>
</protein>
<evidence type="ECO:0000259" key="4">
    <source>
        <dbReference type="Pfam" id="PF03763"/>
    </source>
</evidence>
<keyword evidence="2" id="KW-0175">Coiled coil</keyword>
<dbReference type="AlphaFoldDB" id="A0AAV8CK95"/>
<dbReference type="EMBL" id="JAMFTS010000005">
    <property type="protein sequence ID" value="KAJ4756202.1"/>
    <property type="molecule type" value="Genomic_DNA"/>
</dbReference>
<feature type="domain" description="Remorin C-terminal" evidence="4">
    <location>
        <begin position="316"/>
        <end position="416"/>
    </location>
</feature>
<name>A0AAV8CK95_9POAL</name>
<comment type="caution">
    <text evidence="5">The sequence shown here is derived from an EMBL/GenBank/DDBJ whole genome shotgun (WGS) entry which is preliminary data.</text>
</comment>
<keyword evidence="6" id="KW-1185">Reference proteome</keyword>
<comment type="similarity">
    <text evidence="1">Belongs to the remorin family.</text>
</comment>
<accession>A0AAV8CK95</accession>
<evidence type="ECO:0000256" key="3">
    <source>
        <dbReference type="SAM" id="MobiDB-lite"/>
    </source>
</evidence>
<dbReference type="InterPro" id="IPR005516">
    <property type="entry name" value="Remorin_C"/>
</dbReference>
<feature type="region of interest" description="Disordered" evidence="3">
    <location>
        <begin position="139"/>
        <end position="161"/>
    </location>
</feature>
<dbReference type="PANTHER" id="PTHR31471:SF3">
    <property type="entry name" value="OS11G0616300 PROTEIN"/>
    <property type="match status" value="1"/>
</dbReference>
<evidence type="ECO:0000313" key="6">
    <source>
        <dbReference type="Proteomes" id="UP001140206"/>
    </source>
</evidence>
<evidence type="ECO:0000313" key="5">
    <source>
        <dbReference type="EMBL" id="KAJ4756202.1"/>
    </source>
</evidence>